<evidence type="ECO:0000256" key="5">
    <source>
        <dbReference type="PROSITE-ProRule" id="PRU00309"/>
    </source>
</evidence>
<dbReference type="RefSeq" id="XP_023160959.2">
    <property type="nucleotide sequence ID" value="XM_023305191.2"/>
</dbReference>
<protein>
    <submittedName>
        <fullName evidence="10">Uncharacterized protein LOC111592787 isoform X1</fullName>
    </submittedName>
</protein>
<name>A0A6J1L9P3_DROHY</name>
<feature type="domain" description="THAP-type" evidence="8">
    <location>
        <begin position="1"/>
        <end position="88"/>
    </location>
</feature>
<keyword evidence="4 5" id="KW-0238">DNA-binding</keyword>
<evidence type="ECO:0000256" key="7">
    <source>
        <dbReference type="SAM" id="MobiDB-lite"/>
    </source>
</evidence>
<organism evidence="9 10">
    <name type="scientific">Drosophila hydei</name>
    <name type="common">Fruit fly</name>
    <dbReference type="NCBI Taxonomy" id="7224"/>
    <lineage>
        <taxon>Eukaryota</taxon>
        <taxon>Metazoa</taxon>
        <taxon>Ecdysozoa</taxon>
        <taxon>Arthropoda</taxon>
        <taxon>Hexapoda</taxon>
        <taxon>Insecta</taxon>
        <taxon>Pterygota</taxon>
        <taxon>Neoptera</taxon>
        <taxon>Endopterygota</taxon>
        <taxon>Diptera</taxon>
        <taxon>Brachycera</taxon>
        <taxon>Muscomorpha</taxon>
        <taxon>Ephydroidea</taxon>
        <taxon>Drosophilidae</taxon>
        <taxon>Drosophila</taxon>
    </lineage>
</organism>
<dbReference type="Pfam" id="PF05485">
    <property type="entry name" value="THAP"/>
    <property type="match status" value="1"/>
</dbReference>
<feature type="coiled-coil region" evidence="6">
    <location>
        <begin position="203"/>
        <end position="244"/>
    </location>
</feature>
<accession>A0A6J1L9P3</accession>
<evidence type="ECO:0000259" key="8">
    <source>
        <dbReference type="PROSITE" id="PS50950"/>
    </source>
</evidence>
<dbReference type="InterPro" id="IPR026516">
    <property type="entry name" value="THAP1/10"/>
</dbReference>
<reference evidence="10" key="1">
    <citation type="submission" date="2025-08" db="UniProtKB">
        <authorList>
            <consortium name="RefSeq"/>
        </authorList>
    </citation>
    <scope>IDENTIFICATION</scope>
    <source>
        <strain evidence="10">15085-1641.00</strain>
        <tissue evidence="10">Whole body</tissue>
    </source>
</reference>
<evidence type="ECO:0000313" key="9">
    <source>
        <dbReference type="Proteomes" id="UP000504633"/>
    </source>
</evidence>
<dbReference type="SUPFAM" id="SSF57716">
    <property type="entry name" value="Glucocorticoid receptor-like (DNA-binding domain)"/>
    <property type="match status" value="1"/>
</dbReference>
<dbReference type="GO" id="GO:0043565">
    <property type="term" value="F:sequence-specific DNA binding"/>
    <property type="evidence" value="ECO:0007669"/>
    <property type="project" value="InterPro"/>
</dbReference>
<dbReference type="InterPro" id="IPR038441">
    <property type="entry name" value="THAP_Znf_sf"/>
</dbReference>
<dbReference type="OrthoDB" id="7331812at2759"/>
<keyword evidence="3" id="KW-0862">Zinc</keyword>
<evidence type="ECO:0000256" key="3">
    <source>
        <dbReference type="ARBA" id="ARBA00022833"/>
    </source>
</evidence>
<sequence>MRCAVRYCGNNNRNGNKSNWRYFHFPKDKQQLKKWIEFCERDITNTTTACICNEHFTPEDFERNMQYELGFTRKNPTKLKPGSCPSIHGPQTKQLLNNSKGKRNSCKEDTRTAHSSGFLNEKEEEDETSKTPQLEQEGEAENGNTLYQNYEMIEYISESDEYTSVQPTDEVRRIELEIIDPLNPQTNAEDHIEIIDSEGDSYARHLECEVSSLKRQVFFLKDERKKLIDEIQSLRATVRNARLKHDALESPNLSNSKMISKSKHRPPMKKTVMLYTANIDTIRKLRKINKTTE</sequence>
<evidence type="ECO:0000256" key="2">
    <source>
        <dbReference type="ARBA" id="ARBA00022771"/>
    </source>
</evidence>
<dbReference type="GO" id="GO:0008270">
    <property type="term" value="F:zinc ion binding"/>
    <property type="evidence" value="ECO:0007669"/>
    <property type="project" value="UniProtKB-KW"/>
</dbReference>
<dbReference type="SMART" id="SM00980">
    <property type="entry name" value="THAP"/>
    <property type="match status" value="1"/>
</dbReference>
<evidence type="ECO:0000256" key="1">
    <source>
        <dbReference type="ARBA" id="ARBA00022723"/>
    </source>
</evidence>
<keyword evidence="6" id="KW-0175">Coiled coil</keyword>
<dbReference type="PANTHER" id="PTHR46600">
    <property type="entry name" value="THAP DOMAIN-CONTAINING"/>
    <property type="match status" value="1"/>
</dbReference>
<dbReference type="GeneID" id="111592787"/>
<dbReference type="InterPro" id="IPR006612">
    <property type="entry name" value="THAP_Znf"/>
</dbReference>
<feature type="compositionally biased region" description="Polar residues" evidence="7">
    <location>
        <begin position="89"/>
        <end position="99"/>
    </location>
</feature>
<dbReference type="AlphaFoldDB" id="A0A6J1L9P3"/>
<keyword evidence="9" id="KW-1185">Reference proteome</keyword>
<dbReference type="SMART" id="SM00692">
    <property type="entry name" value="DM3"/>
    <property type="match status" value="1"/>
</dbReference>
<gene>
    <name evidence="10" type="primary">LOC111592787</name>
</gene>
<evidence type="ECO:0000256" key="6">
    <source>
        <dbReference type="SAM" id="Coils"/>
    </source>
</evidence>
<feature type="region of interest" description="Disordered" evidence="7">
    <location>
        <begin position="74"/>
        <end position="146"/>
    </location>
</feature>
<dbReference type="KEGG" id="dhe:111592787"/>
<dbReference type="Proteomes" id="UP000504633">
    <property type="component" value="Unplaced"/>
</dbReference>
<dbReference type="PROSITE" id="PS50950">
    <property type="entry name" value="ZF_THAP"/>
    <property type="match status" value="1"/>
</dbReference>
<proteinExistence type="predicted"/>
<dbReference type="PANTHER" id="PTHR46600:SF11">
    <property type="entry name" value="THAP DOMAIN-CONTAINING PROTEIN 10"/>
    <property type="match status" value="1"/>
</dbReference>
<dbReference type="Gene3D" id="6.20.210.20">
    <property type="entry name" value="THAP domain"/>
    <property type="match status" value="1"/>
</dbReference>
<evidence type="ECO:0000313" key="10">
    <source>
        <dbReference type="RefSeq" id="XP_023160959.2"/>
    </source>
</evidence>
<keyword evidence="1" id="KW-0479">Metal-binding</keyword>
<keyword evidence="2 5" id="KW-0863">Zinc-finger</keyword>
<evidence type="ECO:0000256" key="4">
    <source>
        <dbReference type="ARBA" id="ARBA00023125"/>
    </source>
</evidence>